<feature type="domain" description="TonB-dependent receptor plug" evidence="12">
    <location>
        <begin position="114"/>
        <end position="236"/>
    </location>
</feature>
<dbReference type="PROSITE" id="PS52016">
    <property type="entry name" value="TONB_DEPENDENT_REC_3"/>
    <property type="match status" value="1"/>
</dbReference>
<protein>
    <submittedName>
        <fullName evidence="13">TonB-dependent receptor</fullName>
    </submittedName>
</protein>
<evidence type="ECO:0000256" key="4">
    <source>
        <dbReference type="ARBA" id="ARBA00022692"/>
    </source>
</evidence>
<dbReference type="Pfam" id="PF13715">
    <property type="entry name" value="CarbopepD_reg_2"/>
    <property type="match status" value="1"/>
</dbReference>
<name>A0A2S5A2F5_9SPHI</name>
<dbReference type="SUPFAM" id="SSF56935">
    <property type="entry name" value="Porins"/>
    <property type="match status" value="1"/>
</dbReference>
<dbReference type="Pfam" id="PF07715">
    <property type="entry name" value="Plug"/>
    <property type="match status" value="1"/>
</dbReference>
<dbReference type="InterPro" id="IPR036942">
    <property type="entry name" value="Beta-barrel_TonB_sf"/>
</dbReference>
<dbReference type="Gene3D" id="2.60.40.1120">
    <property type="entry name" value="Carboxypeptidase-like, regulatory domain"/>
    <property type="match status" value="1"/>
</dbReference>
<keyword evidence="5 9" id="KW-0798">TonB box</keyword>
<dbReference type="InterPro" id="IPR008969">
    <property type="entry name" value="CarboxyPept-like_regulatory"/>
</dbReference>
<dbReference type="InterPro" id="IPR012910">
    <property type="entry name" value="Plug_dom"/>
</dbReference>
<sequence length="876" mass="95145">MKKVLLIILALSVSNFALAQFLLKGKVTDKNGSPLVGVSVTQKGTALGANTDANGNYSFNCSSTTATIVFSYIGYFSKEIILNGQKILNVSLEENTSSLSEVEVVGSRNLKRTVTDSPVPVDLIPVSKIANATGMVDINTILQYAAPSFNANKQSGSDGADHIEPATLRGMGPDQTLVLINGKRRHQSSLVNLYGTRGRGNTGTDMNAIPSSSIERIEILRDGASAQYGSDAIAGVINIVLKQSVDKFEANFTAGANTTGYGSSLDAGSAKLLTKVWDGQQYNGNANYGFKIGTKGGFFNITGDIDHKDKTARPNYTSLYPDNYRVEFGDASYTNYSAMINSRIPLQKDAEVYFFGGFNQRKGDAFAWTRDPESERNVIEIYPNGFNPHIGSDISDYSASGGLRTKILGWNSDFNLTYGKNRFEYDVNHSLNASLETASPTSFQAGGFALGQFNLSADFSKLLESALGGNGINIAWGLEYRNEHYNIFAGNEDSWKQYGPVIFSIDNSTTPPDTTFRPGGAQGFPGFQPKDVVSQTRNSVGGYIDTEFDLTKTWMVAAAVRLENYSDFGSTTNFKIASRYSILPNVNIRGSFSSGFRAPSLPQVAFSSTFTNVAAGKIVDQVIAPNHSDLAFKVGIPRLKEETSLNASLGFTAKPLNNLSLTVDGYWVQVKDRIVLTGLFGSDDDVIGSVLQEMNVGAAQFFTNAVDTHTKGLDIIAVYTASWGANNLNTTITANINDMKVDNIHTTPTLAGKEDIYFGPREKAFLLASAPFYKVNLSFDYGLKNFSAFLRFNQFSKVSLANWNDETDKYTPRLTTDISVGYRLSKHVNVTVGGNNIFDVYPSHHDPALTESGGMWDAVQMGFSGAYFFGRIGFDL</sequence>
<keyword evidence="7 8" id="KW-0998">Cell outer membrane</keyword>
<keyword evidence="10" id="KW-0732">Signal</keyword>
<evidence type="ECO:0000256" key="10">
    <source>
        <dbReference type="SAM" id="SignalP"/>
    </source>
</evidence>
<feature type="domain" description="TonB-dependent receptor-like beta-barrel" evidence="11">
    <location>
        <begin position="352"/>
        <end position="837"/>
    </location>
</feature>
<evidence type="ECO:0000259" key="11">
    <source>
        <dbReference type="Pfam" id="PF00593"/>
    </source>
</evidence>
<reference evidence="13 14" key="1">
    <citation type="submission" date="2018-01" db="EMBL/GenBank/DDBJ databases">
        <authorList>
            <person name="Gaut B.S."/>
            <person name="Morton B.R."/>
            <person name="Clegg M.T."/>
            <person name="Duvall M.R."/>
        </authorList>
    </citation>
    <scope>NUCLEOTIDE SEQUENCE [LARGE SCALE GENOMIC DNA]</scope>
    <source>
        <strain evidence="13 14">HR-AV</strain>
    </source>
</reference>
<gene>
    <name evidence="13" type="ORF">C3K47_10090</name>
</gene>
<keyword evidence="6 8" id="KW-0472">Membrane</keyword>
<keyword evidence="4 8" id="KW-0812">Transmembrane</keyword>
<dbReference type="InterPro" id="IPR000531">
    <property type="entry name" value="Beta-barrel_TonB"/>
</dbReference>
<evidence type="ECO:0000256" key="2">
    <source>
        <dbReference type="ARBA" id="ARBA00022448"/>
    </source>
</evidence>
<keyword evidence="13" id="KW-0675">Receptor</keyword>
<evidence type="ECO:0000256" key="9">
    <source>
        <dbReference type="RuleBase" id="RU003357"/>
    </source>
</evidence>
<evidence type="ECO:0000256" key="5">
    <source>
        <dbReference type="ARBA" id="ARBA00023077"/>
    </source>
</evidence>
<dbReference type="PANTHER" id="PTHR47234:SF3">
    <property type="entry name" value="SECRETIN_TONB SHORT N-TERMINAL DOMAIN-CONTAINING PROTEIN"/>
    <property type="match status" value="1"/>
</dbReference>
<dbReference type="SUPFAM" id="SSF49464">
    <property type="entry name" value="Carboxypeptidase regulatory domain-like"/>
    <property type="match status" value="1"/>
</dbReference>
<dbReference type="Gene3D" id="2.170.130.10">
    <property type="entry name" value="TonB-dependent receptor, plug domain"/>
    <property type="match status" value="1"/>
</dbReference>
<dbReference type="EMBL" id="PQVF01000006">
    <property type="protein sequence ID" value="POY36704.1"/>
    <property type="molecule type" value="Genomic_DNA"/>
</dbReference>
<comment type="caution">
    <text evidence="13">The sequence shown here is derived from an EMBL/GenBank/DDBJ whole genome shotgun (WGS) entry which is preliminary data.</text>
</comment>
<dbReference type="AlphaFoldDB" id="A0A2S5A2F5"/>
<proteinExistence type="inferred from homology"/>
<evidence type="ECO:0000313" key="14">
    <source>
        <dbReference type="Proteomes" id="UP000236893"/>
    </source>
</evidence>
<dbReference type="RefSeq" id="WP_103789007.1">
    <property type="nucleotide sequence ID" value="NZ_PQVF01000006.1"/>
</dbReference>
<dbReference type="GO" id="GO:0009279">
    <property type="term" value="C:cell outer membrane"/>
    <property type="evidence" value="ECO:0007669"/>
    <property type="project" value="UniProtKB-SubCell"/>
</dbReference>
<dbReference type="InterPro" id="IPR039426">
    <property type="entry name" value="TonB-dep_rcpt-like"/>
</dbReference>
<keyword evidence="2 8" id="KW-0813">Transport</keyword>
<evidence type="ECO:0000259" key="12">
    <source>
        <dbReference type="Pfam" id="PF07715"/>
    </source>
</evidence>
<evidence type="ECO:0000256" key="6">
    <source>
        <dbReference type="ARBA" id="ARBA00023136"/>
    </source>
</evidence>
<dbReference type="InterPro" id="IPR037066">
    <property type="entry name" value="Plug_dom_sf"/>
</dbReference>
<keyword evidence="14" id="KW-1185">Reference proteome</keyword>
<dbReference type="OrthoDB" id="9805434at2"/>
<keyword evidence="3 8" id="KW-1134">Transmembrane beta strand</keyword>
<evidence type="ECO:0000256" key="7">
    <source>
        <dbReference type="ARBA" id="ARBA00023237"/>
    </source>
</evidence>
<accession>A0A2S5A2F5</accession>
<dbReference type="Pfam" id="PF00593">
    <property type="entry name" value="TonB_dep_Rec_b-barrel"/>
    <property type="match status" value="1"/>
</dbReference>
<feature type="chain" id="PRO_5015783804" evidence="10">
    <location>
        <begin position="20"/>
        <end position="876"/>
    </location>
</feature>
<dbReference type="Proteomes" id="UP000236893">
    <property type="component" value="Unassembled WGS sequence"/>
</dbReference>
<organism evidence="13 14">
    <name type="scientific">Solitalea longa</name>
    <dbReference type="NCBI Taxonomy" id="2079460"/>
    <lineage>
        <taxon>Bacteria</taxon>
        <taxon>Pseudomonadati</taxon>
        <taxon>Bacteroidota</taxon>
        <taxon>Sphingobacteriia</taxon>
        <taxon>Sphingobacteriales</taxon>
        <taxon>Sphingobacteriaceae</taxon>
        <taxon>Solitalea</taxon>
    </lineage>
</organism>
<comment type="similarity">
    <text evidence="8 9">Belongs to the TonB-dependent receptor family.</text>
</comment>
<dbReference type="PANTHER" id="PTHR47234">
    <property type="match status" value="1"/>
</dbReference>
<evidence type="ECO:0000256" key="3">
    <source>
        <dbReference type="ARBA" id="ARBA00022452"/>
    </source>
</evidence>
<feature type="signal peptide" evidence="10">
    <location>
        <begin position="1"/>
        <end position="19"/>
    </location>
</feature>
<comment type="subcellular location">
    <subcellularLocation>
        <location evidence="1 8">Cell outer membrane</location>
        <topology evidence="1 8">Multi-pass membrane protein</topology>
    </subcellularLocation>
</comment>
<evidence type="ECO:0000256" key="1">
    <source>
        <dbReference type="ARBA" id="ARBA00004571"/>
    </source>
</evidence>
<evidence type="ECO:0000256" key="8">
    <source>
        <dbReference type="PROSITE-ProRule" id="PRU01360"/>
    </source>
</evidence>
<evidence type="ECO:0000313" key="13">
    <source>
        <dbReference type="EMBL" id="POY36704.1"/>
    </source>
</evidence>
<dbReference type="Gene3D" id="2.40.170.20">
    <property type="entry name" value="TonB-dependent receptor, beta-barrel domain"/>
    <property type="match status" value="1"/>
</dbReference>